<dbReference type="Proteomes" id="UP000293865">
    <property type="component" value="Unassembled WGS sequence"/>
</dbReference>
<name>A0A4Q2KNE9_9MICO</name>
<evidence type="ECO:0000313" key="5">
    <source>
        <dbReference type="EMBL" id="RXZ66868.1"/>
    </source>
</evidence>
<gene>
    <name evidence="5" type="ORF">ESP51_20180</name>
</gene>
<reference evidence="5 6" key="1">
    <citation type="submission" date="2019-01" db="EMBL/GenBank/DDBJ databases">
        <title>Agromyces.</title>
        <authorList>
            <person name="Li J."/>
        </authorList>
    </citation>
    <scope>NUCLEOTIDE SEQUENCE [LARGE SCALE GENOMIC DNA]</scope>
    <source>
        <strain evidence="5 6">DSM 15934</strain>
    </source>
</reference>
<organism evidence="5 6">
    <name type="scientific">Agromyces albus</name>
    <dbReference type="NCBI Taxonomy" id="205332"/>
    <lineage>
        <taxon>Bacteria</taxon>
        <taxon>Bacillati</taxon>
        <taxon>Actinomycetota</taxon>
        <taxon>Actinomycetes</taxon>
        <taxon>Micrococcales</taxon>
        <taxon>Microbacteriaceae</taxon>
        <taxon>Agromyces</taxon>
    </lineage>
</organism>
<evidence type="ECO:0000256" key="2">
    <source>
        <dbReference type="ARBA" id="ARBA00023002"/>
    </source>
</evidence>
<dbReference type="Pfam" id="PF02779">
    <property type="entry name" value="Transket_pyr"/>
    <property type="match status" value="1"/>
</dbReference>
<dbReference type="GO" id="GO:0000287">
    <property type="term" value="F:magnesium ion binding"/>
    <property type="evidence" value="ECO:0007669"/>
    <property type="project" value="UniProtKB-ARBA"/>
</dbReference>
<protein>
    <submittedName>
        <fullName evidence="5">Alpha-ketoacid dehydrogenase subunit beta</fullName>
    </submittedName>
</protein>
<dbReference type="SUPFAM" id="SSF52922">
    <property type="entry name" value="TK C-terminal domain-like"/>
    <property type="match status" value="1"/>
</dbReference>
<keyword evidence="2" id="KW-0560">Oxidoreductase</keyword>
<comment type="caution">
    <text evidence="5">The sequence shown here is derived from an EMBL/GenBank/DDBJ whole genome shotgun (WGS) entry which is preliminary data.</text>
</comment>
<dbReference type="GO" id="GO:0016491">
    <property type="term" value="F:oxidoreductase activity"/>
    <property type="evidence" value="ECO:0007669"/>
    <property type="project" value="UniProtKB-KW"/>
</dbReference>
<evidence type="ECO:0000313" key="6">
    <source>
        <dbReference type="Proteomes" id="UP000293865"/>
    </source>
</evidence>
<comment type="cofactor">
    <cofactor evidence="1">
        <name>thiamine diphosphate</name>
        <dbReference type="ChEBI" id="CHEBI:58937"/>
    </cofactor>
</comment>
<dbReference type="OrthoDB" id="3457658at2"/>
<evidence type="ECO:0000259" key="4">
    <source>
        <dbReference type="SMART" id="SM00861"/>
    </source>
</evidence>
<dbReference type="PANTHER" id="PTHR43257">
    <property type="entry name" value="PYRUVATE DEHYDROGENASE E1 COMPONENT BETA SUBUNIT"/>
    <property type="match status" value="1"/>
</dbReference>
<evidence type="ECO:0000256" key="3">
    <source>
        <dbReference type="ARBA" id="ARBA00023052"/>
    </source>
</evidence>
<dbReference type="Pfam" id="PF02780">
    <property type="entry name" value="Transketolase_C"/>
    <property type="match status" value="1"/>
</dbReference>
<sequence length="381" mass="40629">MNARTEEELRVTDATQGSAEGLETQYAASETTATDAASTDTAAVASAAPSTERGVPGVQTLSLAKAITAGLREAMRADDKVLLMGEDIGPLGGVFRVTEGLQAEFGDKRVLDTPLAESGIVGTAIGLAMRGYRPVIEIQFDGFIFPAFDQITTQLARVTVRHNGSASMPIVIRVPYGGHIGSIEHHQESPEAYFAHTPGLRVVSPSNPHDAYWMIQEAIASNDPVLFFEPKSRYWPKGPVDQAHAGLPLHASRIVREGTDVTVVGHGAMVATLLQAADIAAEEGRSLEVVDLRSLSPIDYGPLLDSVHRTGRLIVAQEAYGNVSIGSEVAATVAERAFYSLEAPVLRVSSFDTPFPPAALESEYLPSPDRVLEAVDRALAY</sequence>
<dbReference type="SMART" id="SM00861">
    <property type="entry name" value="Transket_pyr"/>
    <property type="match status" value="1"/>
</dbReference>
<dbReference type="SUPFAM" id="SSF52518">
    <property type="entry name" value="Thiamin diphosphate-binding fold (THDP-binding)"/>
    <property type="match status" value="1"/>
</dbReference>
<accession>A0A4Q2KNE9</accession>
<dbReference type="InterPro" id="IPR005475">
    <property type="entry name" value="Transketolase-like_Pyr-bd"/>
</dbReference>
<dbReference type="Gene3D" id="3.40.50.920">
    <property type="match status" value="1"/>
</dbReference>
<dbReference type="CDD" id="cd07036">
    <property type="entry name" value="TPP_PYR_E1-PDHc-beta_like"/>
    <property type="match status" value="1"/>
</dbReference>
<dbReference type="FunFam" id="3.40.50.970:FF:000001">
    <property type="entry name" value="Pyruvate dehydrogenase E1 beta subunit"/>
    <property type="match status" value="1"/>
</dbReference>
<feature type="domain" description="Transketolase-like pyrimidine-binding" evidence="4">
    <location>
        <begin position="61"/>
        <end position="236"/>
    </location>
</feature>
<dbReference type="InterPro" id="IPR033248">
    <property type="entry name" value="Transketolase_C"/>
</dbReference>
<dbReference type="EMBL" id="SDPN01000085">
    <property type="protein sequence ID" value="RXZ66868.1"/>
    <property type="molecule type" value="Genomic_DNA"/>
</dbReference>
<evidence type="ECO:0000256" key="1">
    <source>
        <dbReference type="ARBA" id="ARBA00001964"/>
    </source>
</evidence>
<proteinExistence type="predicted"/>
<dbReference type="FunFam" id="3.40.50.920:FF:000001">
    <property type="entry name" value="Pyruvate dehydrogenase E1 beta subunit"/>
    <property type="match status" value="1"/>
</dbReference>
<dbReference type="InterPro" id="IPR009014">
    <property type="entry name" value="Transketo_C/PFOR_II"/>
</dbReference>
<dbReference type="InterPro" id="IPR029061">
    <property type="entry name" value="THDP-binding"/>
</dbReference>
<keyword evidence="3" id="KW-0786">Thiamine pyrophosphate</keyword>
<dbReference type="AlphaFoldDB" id="A0A4Q2KNE9"/>
<keyword evidence="6" id="KW-1185">Reference proteome</keyword>
<dbReference type="PANTHER" id="PTHR43257:SF2">
    <property type="entry name" value="PYRUVATE DEHYDROGENASE E1 COMPONENT SUBUNIT BETA"/>
    <property type="match status" value="1"/>
</dbReference>
<dbReference type="Gene3D" id="3.40.50.970">
    <property type="match status" value="1"/>
</dbReference>